<feature type="domain" description="GAF" evidence="4">
    <location>
        <begin position="202"/>
        <end position="353"/>
    </location>
</feature>
<dbReference type="Pfam" id="PF04967">
    <property type="entry name" value="HTH_10"/>
    <property type="match status" value="1"/>
</dbReference>
<dbReference type="SUPFAM" id="SSF55781">
    <property type="entry name" value="GAF domain-like"/>
    <property type="match status" value="2"/>
</dbReference>
<protein>
    <recommendedName>
        <fullName evidence="4">GAF domain-containing protein</fullName>
    </recommendedName>
</protein>
<evidence type="ECO:0000256" key="3">
    <source>
        <dbReference type="SAM" id="MobiDB-lite"/>
    </source>
</evidence>
<evidence type="ECO:0000313" key="5">
    <source>
        <dbReference type="EMBL" id="OVE83163.1"/>
    </source>
</evidence>
<sequence>MDHSLVSADSSPLRVVVVGPEPWRQTVTAGLKAETDANAGSETATVDSETATPLTISAAVDSIPALEPETLASSDCLLTCDRDAIASIRDNDTDATVALPSIYVLEPDESKAASLEVILEVATDVITQATAETPAVLAHRLGRALENVTTTSEIDASDTARAHPETVPSAAEVGHNLLTEMTQAEQFRLIRDATSRLLTADSSDDVLESVVALAADVLDLEAAVYRFDEQTNELYAETASSGFDSLVDHPDRIQPGDDIVWEAFIDGQIQTAPRDAARSDEDADSSQSHRDRWSRAQSGLYVPLGSHGVLACLSADPDRYDDATVELVSLFTMITETVLNRRSRTHRLREREHELTAQTERLERRHAVTQLQADLETHLLRADSRVEAEQAICDRLREIEGCSMVWIGEPNPGGTQLQSRAIAGRERAYLESVAIPPTDDSAAEPAGRAARTESSVSVENVAADVHNGEWRRAALSSNYQSVVAIPLISDGSLYGVVTLYGNQPAAFDDTLRAMLDEISATLASTLDSITRSSADEETAITEVELELQSGSVLTAIASQLAASVELAGATADQATSPIAFLALECALEEGTVDRIRSVSGVANAAVISDVSQRPIVQVTLAEPYFGSIIDSYGGSVRTLVATPETTTATITIPARVELRALLTELEQRGFPTTMLARRDRSSDELTTPPSPGYNTLLEALTDRQREVVQTAYHGGFFDWPREMTGEAIADSLEISSPAFHKHVRSAERKLFSRVFDDRTVDG</sequence>
<dbReference type="InterPro" id="IPR007050">
    <property type="entry name" value="HTH_bacterioopsin"/>
</dbReference>
<evidence type="ECO:0000256" key="1">
    <source>
        <dbReference type="ARBA" id="ARBA00023015"/>
    </source>
</evidence>
<dbReference type="EMBL" id="MWPH01000004">
    <property type="protein sequence ID" value="OVE83163.1"/>
    <property type="molecule type" value="Genomic_DNA"/>
</dbReference>
<dbReference type="Pfam" id="PF13185">
    <property type="entry name" value="GAF_2"/>
    <property type="match status" value="2"/>
</dbReference>
<comment type="caution">
    <text evidence="5">The sequence shown here is derived from an EMBL/GenBank/DDBJ whole genome shotgun (WGS) entry which is preliminary data.</text>
</comment>
<evidence type="ECO:0000259" key="4">
    <source>
        <dbReference type="SMART" id="SM00065"/>
    </source>
</evidence>
<dbReference type="PANTHER" id="PTHR34236:SF1">
    <property type="entry name" value="DIMETHYL SULFOXIDE REDUCTASE TRANSCRIPTIONAL ACTIVATOR"/>
    <property type="match status" value="1"/>
</dbReference>
<name>A0A202E4E9_9EURY</name>
<dbReference type="InterPro" id="IPR029016">
    <property type="entry name" value="GAF-like_dom_sf"/>
</dbReference>
<dbReference type="Proteomes" id="UP000196084">
    <property type="component" value="Unassembled WGS sequence"/>
</dbReference>
<dbReference type="AlphaFoldDB" id="A0A202E4E9"/>
<feature type="region of interest" description="Disordered" evidence="3">
    <location>
        <begin position="272"/>
        <end position="292"/>
    </location>
</feature>
<reference evidence="5 6" key="1">
    <citation type="submission" date="2017-02" db="EMBL/GenBank/DDBJ databases">
        <title>Natronthermophilus aegyptiacus gen. nov.,sp. nov., an aerobic, extremely halophilic alkalithermophilic archaeon isolated from the athalassohaline Wadi An Natrun, Egypt.</title>
        <authorList>
            <person name="Zhao B."/>
        </authorList>
    </citation>
    <scope>NUCLEOTIDE SEQUENCE [LARGE SCALE GENOMIC DNA]</scope>
    <source>
        <strain evidence="5 6">CGMCC 1.3597</strain>
    </source>
</reference>
<dbReference type="InterPro" id="IPR031803">
    <property type="entry name" value="BAT_GAF/HTH-assoc"/>
</dbReference>
<evidence type="ECO:0000256" key="2">
    <source>
        <dbReference type="ARBA" id="ARBA00023163"/>
    </source>
</evidence>
<keyword evidence="2" id="KW-0804">Transcription</keyword>
<keyword evidence="1" id="KW-0805">Transcription regulation</keyword>
<organism evidence="5 6">
    <name type="scientific">Natronolimnobius baerhuensis</name>
    <dbReference type="NCBI Taxonomy" id="253108"/>
    <lineage>
        <taxon>Archaea</taxon>
        <taxon>Methanobacteriati</taxon>
        <taxon>Methanobacteriota</taxon>
        <taxon>Stenosarchaea group</taxon>
        <taxon>Halobacteria</taxon>
        <taxon>Halobacteriales</taxon>
        <taxon>Natrialbaceae</taxon>
        <taxon>Natronolimnobius</taxon>
    </lineage>
</organism>
<dbReference type="Gene3D" id="1.10.10.10">
    <property type="entry name" value="Winged helix-like DNA-binding domain superfamily/Winged helix DNA-binding domain"/>
    <property type="match status" value="1"/>
</dbReference>
<dbReference type="SMART" id="SM00065">
    <property type="entry name" value="GAF"/>
    <property type="match status" value="1"/>
</dbReference>
<gene>
    <name evidence="5" type="ORF">B2G88_17290</name>
</gene>
<dbReference type="InterPro" id="IPR036388">
    <property type="entry name" value="WH-like_DNA-bd_sf"/>
</dbReference>
<dbReference type="OrthoDB" id="342253at2157"/>
<dbReference type="Gene3D" id="3.30.450.40">
    <property type="match status" value="2"/>
</dbReference>
<accession>A0A202E4E9</accession>
<dbReference type="RefSeq" id="WP_087715508.1">
    <property type="nucleotide sequence ID" value="NZ_MWPH01000004.1"/>
</dbReference>
<keyword evidence="6" id="KW-1185">Reference proteome</keyword>
<proteinExistence type="predicted"/>
<evidence type="ECO:0000313" key="6">
    <source>
        <dbReference type="Proteomes" id="UP000196084"/>
    </source>
</evidence>
<dbReference type="PANTHER" id="PTHR34236">
    <property type="entry name" value="DIMETHYL SULFOXIDE REDUCTASE TRANSCRIPTIONAL ACTIVATOR"/>
    <property type="match status" value="1"/>
</dbReference>
<dbReference type="InterPro" id="IPR003018">
    <property type="entry name" value="GAF"/>
</dbReference>
<dbReference type="Pfam" id="PF15915">
    <property type="entry name" value="BAT"/>
    <property type="match status" value="1"/>
</dbReference>